<proteinExistence type="predicted"/>
<organism evidence="1 2">
    <name type="scientific">Stieleria bergensis</name>
    <dbReference type="NCBI Taxonomy" id="2528025"/>
    <lineage>
        <taxon>Bacteria</taxon>
        <taxon>Pseudomonadati</taxon>
        <taxon>Planctomycetota</taxon>
        <taxon>Planctomycetia</taxon>
        <taxon>Pirellulales</taxon>
        <taxon>Pirellulaceae</taxon>
        <taxon>Stieleria</taxon>
    </lineage>
</organism>
<evidence type="ECO:0008006" key="3">
    <source>
        <dbReference type="Google" id="ProtNLM"/>
    </source>
</evidence>
<evidence type="ECO:0000313" key="1">
    <source>
        <dbReference type="EMBL" id="QDT61487.1"/>
    </source>
</evidence>
<dbReference type="PIRSF" id="PIRSF028304">
    <property type="entry name" value="UCP028304"/>
    <property type="match status" value="1"/>
</dbReference>
<dbReference type="NCBIfam" id="TIGR03359">
    <property type="entry name" value="VI_chp_6"/>
    <property type="match status" value="1"/>
</dbReference>
<gene>
    <name evidence="1" type="ORF">SV7mr_40230</name>
</gene>
<dbReference type="EMBL" id="CP036272">
    <property type="protein sequence ID" value="QDT61487.1"/>
    <property type="molecule type" value="Genomic_DNA"/>
</dbReference>
<sequence length="628" mass="70864">MDPRLLNFYNQELQFVRESGAEFAKQYPKIAGRIGLDEFDCADPYVERLFEGFAFLAARVQLKMNAEFPRFTEHLLETVFPNYLAPTPSMAVVQMHPDLNEGALADGFTLPRHSVLQGLLGKGEQTRCTYRTAHDVELWPLVLQQADYFPRDVAALQLPDHPDVKAALVLRFQTSAGAKFNQLSLDQLPLFLQGTSDIPSRLYEELLANAIGIAVRPYSTGGEQNTNWNLRIDKKCVTPQGFATDQALLPNEARSFEGYRLLQEYFAFPERFMFTQLNGLNQQLRTCETETIEVAILLRHGDSLLANRVNESHFALFATPVINLFEKRADRILLSDRFHEYQVIPDRTRPLDFEVYSIQDVAGYSTGNENERPFLPFYAMNDSVHKAEDQGYYTLLRRPRVVSDRNRASGPRSSYIGSETFMMLVDGQEHALSHDLRQVGLQTLCTNRDLPLQLPLGLGNTDFNLEVSAPIDQIRCIAGPSKPSPPRTFEGGETVWRLISHLSLNYLSLTDSKQGGAAAMRELLSLYVDRNDHQAMKQVDALRSVMSEPVIRPIQSSGPMNFGRGLQITVSLDESGFEGTGSFLMASVLNEFFTKYVSINSFIETVLQTTERGEVAKWPTRMGQRHAL</sequence>
<reference evidence="1 2" key="1">
    <citation type="submission" date="2019-02" db="EMBL/GenBank/DDBJ databases">
        <title>Deep-cultivation of Planctomycetes and their phenomic and genomic characterization uncovers novel biology.</title>
        <authorList>
            <person name="Wiegand S."/>
            <person name="Jogler M."/>
            <person name="Boedeker C."/>
            <person name="Pinto D."/>
            <person name="Vollmers J."/>
            <person name="Rivas-Marin E."/>
            <person name="Kohn T."/>
            <person name="Peeters S.H."/>
            <person name="Heuer A."/>
            <person name="Rast P."/>
            <person name="Oberbeckmann S."/>
            <person name="Bunk B."/>
            <person name="Jeske O."/>
            <person name="Meyerdierks A."/>
            <person name="Storesund J.E."/>
            <person name="Kallscheuer N."/>
            <person name="Luecker S."/>
            <person name="Lage O.M."/>
            <person name="Pohl T."/>
            <person name="Merkel B.J."/>
            <person name="Hornburger P."/>
            <person name="Mueller R.-W."/>
            <person name="Bruemmer F."/>
            <person name="Labrenz M."/>
            <person name="Spormann A.M."/>
            <person name="Op den Camp H."/>
            <person name="Overmann J."/>
            <person name="Amann R."/>
            <person name="Jetten M.S.M."/>
            <person name="Mascher T."/>
            <person name="Medema M.H."/>
            <person name="Devos D.P."/>
            <person name="Kaster A.-K."/>
            <person name="Ovreas L."/>
            <person name="Rohde M."/>
            <person name="Galperin M.Y."/>
            <person name="Jogler C."/>
        </authorList>
    </citation>
    <scope>NUCLEOTIDE SEQUENCE [LARGE SCALE GENOMIC DNA]</scope>
    <source>
        <strain evidence="1 2">SV_7m_r</strain>
    </source>
</reference>
<dbReference type="PANTHER" id="PTHR35370">
    <property type="entry name" value="CYTOPLASMIC PROTEIN-RELATED-RELATED"/>
    <property type="match status" value="1"/>
</dbReference>
<dbReference type="AlphaFoldDB" id="A0A517SZA8"/>
<dbReference type="Proteomes" id="UP000315003">
    <property type="component" value="Chromosome"/>
</dbReference>
<protein>
    <recommendedName>
        <fullName evidence="3">Type VI secretion protein, VC_A0110 family</fullName>
    </recommendedName>
</protein>
<name>A0A517SZA8_9BACT</name>
<dbReference type="Pfam" id="PF05947">
    <property type="entry name" value="T6SS_TssF"/>
    <property type="match status" value="1"/>
</dbReference>
<dbReference type="RefSeq" id="WP_145275605.1">
    <property type="nucleotide sequence ID" value="NZ_CP036272.1"/>
</dbReference>
<dbReference type="PANTHER" id="PTHR35370:SF1">
    <property type="entry name" value="TYPE VI SECRETION SYSTEM COMPONENT TSSF1"/>
    <property type="match status" value="1"/>
</dbReference>
<dbReference type="OrthoDB" id="9763676at2"/>
<evidence type="ECO:0000313" key="2">
    <source>
        <dbReference type="Proteomes" id="UP000315003"/>
    </source>
</evidence>
<accession>A0A517SZA8</accession>
<dbReference type="InterPro" id="IPR010272">
    <property type="entry name" value="T6SS_TssF"/>
</dbReference>
<keyword evidence="2" id="KW-1185">Reference proteome</keyword>